<organism evidence="3">
    <name type="scientific">Shewanella frigidimarina</name>
    <dbReference type="NCBI Taxonomy" id="56812"/>
    <lineage>
        <taxon>Bacteria</taxon>
        <taxon>Pseudomonadati</taxon>
        <taxon>Pseudomonadota</taxon>
        <taxon>Gammaproteobacteria</taxon>
        <taxon>Alteromonadales</taxon>
        <taxon>Shewanellaceae</taxon>
        <taxon>Shewanella</taxon>
    </lineage>
</organism>
<feature type="compositionally biased region" description="Acidic residues" evidence="1">
    <location>
        <begin position="195"/>
        <end position="206"/>
    </location>
</feature>
<evidence type="ECO:0000313" key="3">
    <source>
        <dbReference type="EMBL" id="KVX01258.1"/>
    </source>
</evidence>
<comment type="caution">
    <text evidence="3">The sequence shown here is derived from an EMBL/GenBank/DDBJ whole genome shotgun (WGS) entry which is preliminary data.</text>
</comment>
<evidence type="ECO:0000256" key="1">
    <source>
        <dbReference type="SAM" id="MobiDB-lite"/>
    </source>
</evidence>
<gene>
    <name evidence="3" type="ORF">AWJ07_18685</name>
</gene>
<keyword evidence="2" id="KW-0472">Membrane</keyword>
<feature type="compositionally biased region" description="Polar residues" evidence="1">
    <location>
        <begin position="173"/>
        <end position="182"/>
    </location>
</feature>
<proteinExistence type="predicted"/>
<dbReference type="Proteomes" id="UP000055702">
    <property type="component" value="Unassembled WGS sequence"/>
</dbReference>
<feature type="transmembrane region" description="Helical" evidence="2">
    <location>
        <begin position="112"/>
        <end position="131"/>
    </location>
</feature>
<dbReference type="RefSeq" id="WP_059746385.1">
    <property type="nucleotide sequence ID" value="NZ_JBOZPV010000004.1"/>
</dbReference>
<feature type="compositionally biased region" description="Low complexity" evidence="1">
    <location>
        <begin position="7"/>
        <end position="18"/>
    </location>
</feature>
<name>A0A106BZ54_SHEFR</name>
<evidence type="ECO:0000313" key="4">
    <source>
        <dbReference type="Proteomes" id="UP000055702"/>
    </source>
</evidence>
<reference evidence="3 4" key="1">
    <citation type="submission" date="2016-01" db="EMBL/GenBank/DDBJ databases">
        <title>Draft genome of the antarctic isolate Shewanella frigidimarina Ag06-30.</title>
        <authorList>
            <person name="Parmeciano Di Noto G."/>
            <person name="Vazquez S."/>
            <person name="Mac Cormack W."/>
            <person name="Iriarte A."/>
            <person name="Quiroga C."/>
        </authorList>
    </citation>
    <scope>NUCLEOTIDE SEQUENCE [LARGE SCALE GENOMIC DNA]</scope>
    <source>
        <strain evidence="3 4">Ag06-30</strain>
    </source>
</reference>
<dbReference type="EMBL" id="LRDC01000028">
    <property type="protein sequence ID" value="KVX01258.1"/>
    <property type="molecule type" value="Genomic_DNA"/>
</dbReference>
<feature type="region of interest" description="Disordered" evidence="1">
    <location>
        <begin position="1"/>
        <end position="32"/>
    </location>
</feature>
<feature type="region of interest" description="Disordered" evidence="1">
    <location>
        <begin position="173"/>
        <end position="212"/>
    </location>
</feature>
<dbReference type="AlphaFoldDB" id="A0A106BZ54"/>
<protein>
    <submittedName>
        <fullName evidence="3">Uncharacterized protein</fullName>
    </submittedName>
</protein>
<evidence type="ECO:0000256" key="2">
    <source>
        <dbReference type="SAM" id="Phobius"/>
    </source>
</evidence>
<keyword evidence="2" id="KW-1133">Transmembrane helix</keyword>
<keyword evidence="2" id="KW-0812">Transmembrane</keyword>
<sequence length="212" mass="23540">MPEKNHQSSSLQSTTTNSAVPHWGNMPSPRVENANIEFNKDVTPFVEKEDEVIDENELQHHQQQVADEIQLQLTGAIGSEPVSSESLLQPNESMMSGNVWQRFLAVVSKSRYTTLIVIFIHVFVITIALLFGRVDISGMTEVPVTEPSTKPLPPLKSYLITQAEYDKLVERAQSNATVQSTESESEKVTVPGMSEEMDGQEIESESAEPIIN</sequence>
<accession>A0A106BZ54</accession>